<evidence type="ECO:0000313" key="1">
    <source>
        <dbReference type="EMBL" id="UQC79800.1"/>
    </source>
</evidence>
<keyword evidence="2" id="KW-1185">Reference proteome</keyword>
<reference evidence="1" key="1">
    <citation type="journal article" date="2021" name="Mol. Plant Microbe Interact.">
        <title>Complete Genome Sequence of the Plant-Pathogenic Fungus Colletotrichum lupini.</title>
        <authorList>
            <person name="Baroncelli R."/>
            <person name="Pensec F."/>
            <person name="Da Lio D."/>
            <person name="Boufleur T."/>
            <person name="Vicente I."/>
            <person name="Sarrocco S."/>
            <person name="Picot A."/>
            <person name="Baraldi E."/>
            <person name="Sukno S."/>
            <person name="Thon M."/>
            <person name="Le Floch G."/>
        </authorList>
    </citation>
    <scope>NUCLEOTIDE SEQUENCE</scope>
    <source>
        <strain evidence="1">IMI 504893</strain>
    </source>
</reference>
<dbReference type="KEGG" id="clup:CLUP02_05280"/>
<proteinExistence type="predicted"/>
<organism evidence="1 2">
    <name type="scientific">Colletotrichum lupini</name>
    <dbReference type="NCBI Taxonomy" id="145971"/>
    <lineage>
        <taxon>Eukaryota</taxon>
        <taxon>Fungi</taxon>
        <taxon>Dikarya</taxon>
        <taxon>Ascomycota</taxon>
        <taxon>Pezizomycotina</taxon>
        <taxon>Sordariomycetes</taxon>
        <taxon>Hypocreomycetidae</taxon>
        <taxon>Glomerellales</taxon>
        <taxon>Glomerellaceae</taxon>
        <taxon>Colletotrichum</taxon>
        <taxon>Colletotrichum acutatum species complex</taxon>
    </lineage>
</organism>
<dbReference type="AlphaFoldDB" id="A0A9Q8SMB3"/>
<dbReference type="EMBL" id="CP019475">
    <property type="protein sequence ID" value="UQC79800.1"/>
    <property type="molecule type" value="Genomic_DNA"/>
</dbReference>
<protein>
    <submittedName>
        <fullName evidence="1">Uncharacterized protein</fullName>
    </submittedName>
</protein>
<evidence type="ECO:0000313" key="2">
    <source>
        <dbReference type="Proteomes" id="UP000830671"/>
    </source>
</evidence>
<dbReference type="GeneID" id="73339298"/>
<dbReference type="RefSeq" id="XP_049141431.1">
    <property type="nucleotide sequence ID" value="XM_049284288.1"/>
</dbReference>
<dbReference type="Proteomes" id="UP000830671">
    <property type="component" value="Chromosome 3"/>
</dbReference>
<accession>A0A9Q8SMB3</accession>
<name>A0A9Q8SMB3_9PEZI</name>
<gene>
    <name evidence="1" type="ORF">CLUP02_05280</name>
</gene>
<sequence>MYIRLTHIQPSPWGSQKVTPHDGDGFDGGAAAFNLRFGEDPTGEVRERVSRKPIPSRHSSLSRSLFSLEFSRGPQVSVGCNNPPIISSLPPYQVQPAHAPSFCVSCLAEHWLVRLTQLRPSQRFPISKFFQLVTTTSLYSQKLFAEPLLPRQRTKLLLPNR</sequence>